<dbReference type="Proteomes" id="UP001172386">
    <property type="component" value="Unassembled WGS sequence"/>
</dbReference>
<keyword evidence="2" id="KW-1185">Reference proteome</keyword>
<evidence type="ECO:0000313" key="2">
    <source>
        <dbReference type="Proteomes" id="UP001172386"/>
    </source>
</evidence>
<name>A0ACC3AC88_9EURO</name>
<dbReference type="EMBL" id="JAPDRQ010000041">
    <property type="protein sequence ID" value="KAJ9659318.1"/>
    <property type="molecule type" value="Genomic_DNA"/>
</dbReference>
<proteinExistence type="predicted"/>
<protein>
    <submittedName>
        <fullName evidence="1">Uncharacterized protein</fullName>
    </submittedName>
</protein>
<evidence type="ECO:0000313" key="1">
    <source>
        <dbReference type="EMBL" id="KAJ9659318.1"/>
    </source>
</evidence>
<gene>
    <name evidence="1" type="ORF">H2198_003194</name>
</gene>
<comment type="caution">
    <text evidence="1">The sequence shown here is derived from an EMBL/GenBank/DDBJ whole genome shotgun (WGS) entry which is preliminary data.</text>
</comment>
<organism evidence="1 2">
    <name type="scientific">Neophaeococcomyces mojaviensis</name>
    <dbReference type="NCBI Taxonomy" id="3383035"/>
    <lineage>
        <taxon>Eukaryota</taxon>
        <taxon>Fungi</taxon>
        <taxon>Dikarya</taxon>
        <taxon>Ascomycota</taxon>
        <taxon>Pezizomycotina</taxon>
        <taxon>Eurotiomycetes</taxon>
        <taxon>Chaetothyriomycetidae</taxon>
        <taxon>Chaetothyriales</taxon>
        <taxon>Chaetothyriales incertae sedis</taxon>
        <taxon>Neophaeococcomyces</taxon>
    </lineage>
</organism>
<accession>A0ACC3AC88</accession>
<reference evidence="1" key="1">
    <citation type="submission" date="2022-10" db="EMBL/GenBank/DDBJ databases">
        <title>Culturing micro-colonial fungi from biological soil crusts in the Mojave desert and describing Neophaeococcomyces mojavensis, and introducing the new genera and species Taxawa tesnikishii.</title>
        <authorList>
            <person name="Kurbessoian T."/>
            <person name="Stajich J.E."/>
        </authorList>
    </citation>
    <scope>NUCLEOTIDE SEQUENCE</scope>
    <source>
        <strain evidence="1">JES_112</strain>
    </source>
</reference>
<sequence>MPSIPNTPGLKPSPARKSQIQLATEISSSPSVVEIEHISPTTYAIMNTGINTSVDPTLSLQTRCARRHAAGQSGGIFQILHNPQSWCSIEQASRPFVFDLNLEQPHNRSSVEDDKENTDIHFDIARDKERAEKDSNNSLEDKELGSKDNSCQKSDAALDSEVVLSLQSETLLSALPPPLNTSQRTPATHYRLRNRRPRSTLFDPISSKYSAVSLQKVLTPSTLDQAVQLPSSAKPVEVQFHTIRQQSTTQVVSRTRADTTTLCEEMTRLTSGIKSTLYRFRNRKSKEPEFRILNRSERTSSLEAVRNVARDATLPEDQEDEGEEVYENKVGGDVDAALKEYPDNDASDNDNDDCEMRLDAETAFFGQHVPTGTQLNDEKDERDDDTRFPSAVRLALENLTDNITTLESTDDEDSLSTHSEEVTDNIASYHRLPPPPAALLDDVSTNDDEEYARFNLDTVEDMLQYLSDYFSHAHNEVNVDDDEKFFSPTSVDEPGAVESMGLDDGDVLTLSWLEGVGRIIECEKRK</sequence>